<sequence>MSAAPEIPASAWKLPVLECRAGSACPTAFRSRTRRASRPRRTRRSSSPRSAGLRSTALRSLPGGRRCCRPTVGICCMRSLSVFRARC</sequence>
<dbReference type="Proteomes" id="UP000030982">
    <property type="component" value="Unassembled WGS sequence"/>
</dbReference>
<dbReference type="STRING" id="1338436.LK10_04325"/>
<evidence type="ECO:0000313" key="2">
    <source>
        <dbReference type="EMBL" id="KHL04674.1"/>
    </source>
</evidence>
<reference evidence="2 3" key="1">
    <citation type="submission" date="2014-09" db="EMBL/GenBank/DDBJ databases">
        <title>Genome sequence of Sinomonas sp. MUSC 117.</title>
        <authorList>
            <person name="Lee L.-H."/>
        </authorList>
    </citation>
    <scope>NUCLEOTIDE SEQUENCE [LARGE SCALE GENOMIC DNA]</scope>
    <source>
        <strain evidence="2 3">MUSC 117</strain>
    </source>
</reference>
<dbReference type="EMBL" id="JTDL01000060">
    <property type="protein sequence ID" value="KHL04674.1"/>
    <property type="molecule type" value="Genomic_DNA"/>
</dbReference>
<protein>
    <submittedName>
        <fullName evidence="2">Uncharacterized protein</fullName>
    </submittedName>
</protein>
<evidence type="ECO:0000313" key="3">
    <source>
        <dbReference type="Proteomes" id="UP000030982"/>
    </source>
</evidence>
<comment type="caution">
    <text evidence="2">The sequence shown here is derived from an EMBL/GenBank/DDBJ whole genome shotgun (WGS) entry which is preliminary data.</text>
</comment>
<evidence type="ECO:0000256" key="1">
    <source>
        <dbReference type="SAM" id="MobiDB-lite"/>
    </source>
</evidence>
<proteinExistence type="predicted"/>
<gene>
    <name evidence="2" type="ORF">LK10_04325</name>
</gene>
<dbReference type="AlphaFoldDB" id="A0A0B2ARU3"/>
<organism evidence="2 3">
    <name type="scientific">Sinomonas humi</name>
    <dbReference type="NCBI Taxonomy" id="1338436"/>
    <lineage>
        <taxon>Bacteria</taxon>
        <taxon>Bacillati</taxon>
        <taxon>Actinomycetota</taxon>
        <taxon>Actinomycetes</taxon>
        <taxon>Micrococcales</taxon>
        <taxon>Micrococcaceae</taxon>
        <taxon>Sinomonas</taxon>
    </lineage>
</organism>
<feature type="region of interest" description="Disordered" evidence="1">
    <location>
        <begin position="29"/>
        <end position="55"/>
    </location>
</feature>
<name>A0A0B2ARU3_9MICC</name>
<feature type="compositionally biased region" description="Basic residues" evidence="1">
    <location>
        <begin position="31"/>
        <end position="46"/>
    </location>
</feature>
<keyword evidence="3" id="KW-1185">Reference proteome</keyword>
<accession>A0A0B2ARU3</accession>